<keyword evidence="2" id="KW-1185">Reference proteome</keyword>
<dbReference type="OrthoDB" id="544277at2759"/>
<dbReference type="CDD" id="cd04301">
    <property type="entry name" value="NAT_SF"/>
    <property type="match status" value="1"/>
</dbReference>
<evidence type="ECO:0008006" key="3">
    <source>
        <dbReference type="Google" id="ProtNLM"/>
    </source>
</evidence>
<dbReference type="STRING" id="2316362.A0A4Q2DT77"/>
<organism evidence="1 2">
    <name type="scientific">Candolleomyces aberdarensis</name>
    <dbReference type="NCBI Taxonomy" id="2316362"/>
    <lineage>
        <taxon>Eukaryota</taxon>
        <taxon>Fungi</taxon>
        <taxon>Dikarya</taxon>
        <taxon>Basidiomycota</taxon>
        <taxon>Agaricomycotina</taxon>
        <taxon>Agaricomycetes</taxon>
        <taxon>Agaricomycetidae</taxon>
        <taxon>Agaricales</taxon>
        <taxon>Agaricineae</taxon>
        <taxon>Psathyrellaceae</taxon>
        <taxon>Candolleomyces</taxon>
    </lineage>
</organism>
<accession>A0A4Q2DT77</accession>
<dbReference type="InterPro" id="IPR016181">
    <property type="entry name" value="Acyl_CoA_acyltransferase"/>
</dbReference>
<comment type="caution">
    <text evidence="1">The sequence shown here is derived from an EMBL/GenBank/DDBJ whole genome shotgun (WGS) entry which is preliminary data.</text>
</comment>
<dbReference type="SUPFAM" id="SSF55729">
    <property type="entry name" value="Acyl-CoA N-acyltransferases (Nat)"/>
    <property type="match status" value="1"/>
</dbReference>
<reference evidence="1 2" key="1">
    <citation type="submission" date="2019-01" db="EMBL/GenBank/DDBJ databases">
        <title>Draft genome sequence of Psathyrella aberdarensis IHI B618.</title>
        <authorList>
            <person name="Buettner E."/>
            <person name="Kellner H."/>
        </authorList>
    </citation>
    <scope>NUCLEOTIDE SEQUENCE [LARGE SCALE GENOMIC DNA]</scope>
    <source>
        <strain evidence="1 2">IHI B618</strain>
    </source>
</reference>
<dbReference type="AlphaFoldDB" id="A0A4Q2DT77"/>
<evidence type="ECO:0000313" key="2">
    <source>
        <dbReference type="Proteomes" id="UP000290288"/>
    </source>
</evidence>
<dbReference type="Pfam" id="PF13527">
    <property type="entry name" value="Acetyltransf_9"/>
    <property type="match status" value="1"/>
</dbReference>
<evidence type="ECO:0000313" key="1">
    <source>
        <dbReference type="EMBL" id="RXW22055.1"/>
    </source>
</evidence>
<sequence>MASTQPKPYLREAKFPQDFGEILEVSRRAFQTDPPFLFCSNVTEVPETRLLKEEDNKRLLIFLTFFLRCCVDIKARITVVVYPEEGGKEKIAAAACWMPPKKRIASYQVGRLIRGGFTGLLKAWGPTGIRRMTTQYTDIAHKSLQKVLKKRVDDTWYLNMVMTHPDYQGRGCLSMIVREQFKFAPEATYCLEASTPKSRDQYAHFGFEVHGAFTLGKGKVGADGLPAKGAAAIGMEISPMIKRPSSSK</sequence>
<dbReference type="EMBL" id="SDEE01000085">
    <property type="protein sequence ID" value="RXW22055.1"/>
    <property type="molecule type" value="Genomic_DNA"/>
</dbReference>
<dbReference type="PANTHER" id="PTHR42791:SF1">
    <property type="entry name" value="N-ACETYLTRANSFERASE DOMAIN-CONTAINING PROTEIN"/>
    <property type="match status" value="1"/>
</dbReference>
<dbReference type="Proteomes" id="UP000290288">
    <property type="component" value="Unassembled WGS sequence"/>
</dbReference>
<name>A0A4Q2DT77_9AGAR</name>
<proteinExistence type="predicted"/>
<dbReference type="PANTHER" id="PTHR42791">
    <property type="entry name" value="GNAT FAMILY ACETYLTRANSFERASE"/>
    <property type="match status" value="1"/>
</dbReference>
<gene>
    <name evidence="1" type="ORF">EST38_g3796</name>
</gene>
<protein>
    <recommendedName>
        <fullName evidence="3">N-acetyltransferase domain-containing protein</fullName>
    </recommendedName>
</protein>
<dbReference type="InterPro" id="IPR052523">
    <property type="entry name" value="Trichothecene_AcTrans"/>
</dbReference>
<dbReference type="Gene3D" id="3.40.630.30">
    <property type="match status" value="1"/>
</dbReference>